<dbReference type="GO" id="GO:0050807">
    <property type="term" value="P:regulation of synapse organization"/>
    <property type="evidence" value="ECO:0007669"/>
    <property type="project" value="TreeGrafter"/>
</dbReference>
<evidence type="ECO:0000256" key="5">
    <source>
        <dbReference type="SAM" id="MobiDB-lite"/>
    </source>
</evidence>
<evidence type="ECO:0000256" key="2">
    <source>
        <dbReference type="ARBA" id="ARBA00023043"/>
    </source>
</evidence>
<evidence type="ECO:0000256" key="3">
    <source>
        <dbReference type="ARBA" id="ARBA00023054"/>
    </source>
</evidence>
<dbReference type="PANTHER" id="PTHR24166">
    <property type="entry name" value="ROLLING PEBBLES, ISOFORM B"/>
    <property type="match status" value="1"/>
</dbReference>
<gene>
    <name evidence="7" type="ORF">F2P81_006285</name>
</gene>
<accession>A0A6A4T2S0</accession>
<dbReference type="InterPro" id="IPR050889">
    <property type="entry name" value="Dendritic_Spine_Reg/Scaffold"/>
</dbReference>
<evidence type="ECO:0000313" key="8">
    <source>
        <dbReference type="Proteomes" id="UP000438429"/>
    </source>
</evidence>
<comment type="caution">
    <text evidence="7">The sequence shown here is derived from an EMBL/GenBank/DDBJ whole genome shotgun (WGS) entry which is preliminary data.</text>
</comment>
<feature type="domain" description="CortBP2/NAV1-like AAA+ ATPase lid" evidence="6">
    <location>
        <begin position="456"/>
        <end position="535"/>
    </location>
</feature>
<sequence>MYNLHRNETTEVGLLLNMSWCSLDKQPSTGVDSTTDVCVQALLAAGAAVDVPAAEGGQTPLYLACEAGRLDCVRVLLSAGADRSCTTTDGCTALHAAVRSGHVDTLRLLLLHRPPQGDPTLTSDPSGSLALPAALLNQANSDGWTAAHMAAALGLKECLEVLCSHSEQDIERRDKCNRTIHDVATDDCKDLLENLHSYRVLVRLQCSGGGGVGAMCPVEALEEEAKWGTSSPSVLCRVSVERSMRWAQLGSALSHAFTSHLHVLCGDGDTEWLPGEEPPLSPWDLVRKPLSQCITIRLKGGTIRQPHLPRAGGQLSGVRRRAGRSLHQGFLVPAAGAGGLSRGRSGRCVVVLLEGLEKASSLTGLLGDLCHSLDNRGSASPLVLNTGPHHFCEGSFLIATLSRPRLQGSELRLQQHFRWVTLRWDQEPMHGLLGRHLRRKLLHKTGAGVWTPDGVMERLVLWVSQVWQQLNACLSRLGTHEALLGPQLFLSCPVVPNNTQAVVRWLARLWNAVVVPRVEEAIISRVTAKRSSSTNSSPSSQSLQWSSPSNCGLSAGQQAVVKAALSILVNKAVLLGCPLPRHEIDRYLLEFRGGTIPLSAIGSFKGSGGGGGGRKGRDGSKLRRSNTSPRKKGSPALNWSCGGSFREGSLSNTDVSFITNGKVQREPEGLSVFSDDETDLIRELQTMCSSKSEPDISKISRAKDDMILFSSPHGEVSPPHRAEQETTIQQRPQTTVAPPSGHSSVQAPVLSADRRLGPRAKSQLPVPSSRGQQARASASSNNNSSSPVRVQTPPSRSRTTNSSRTKQVPPNNSSSSNNNYYRNNINDNHRSHEDIWILHRDLHENNK</sequence>
<dbReference type="AlphaFoldDB" id="A0A6A4T2S0"/>
<dbReference type="InterPro" id="IPR002110">
    <property type="entry name" value="Ankyrin_rpt"/>
</dbReference>
<reference evidence="7 8" key="1">
    <citation type="submission" date="2019-06" db="EMBL/GenBank/DDBJ databases">
        <title>Draft genomes of female and male turbot (Scophthalmus maximus).</title>
        <authorList>
            <person name="Xu H."/>
            <person name="Xu X.-W."/>
            <person name="Shao C."/>
            <person name="Chen S."/>
        </authorList>
    </citation>
    <scope>NUCLEOTIDE SEQUENCE [LARGE SCALE GENOMIC DNA]</scope>
    <source>
        <strain evidence="7">Ysfricsl-2016a</strain>
        <tissue evidence="7">Blood</tissue>
    </source>
</reference>
<feature type="region of interest" description="Disordered" evidence="5">
    <location>
        <begin position="709"/>
        <end position="827"/>
    </location>
</feature>
<feature type="region of interest" description="Disordered" evidence="5">
    <location>
        <begin position="602"/>
        <end position="638"/>
    </location>
</feature>
<dbReference type="InterPro" id="IPR057568">
    <property type="entry name" value="CortBP2_NAV1-like_AAA_lid"/>
</dbReference>
<evidence type="ECO:0000256" key="4">
    <source>
        <dbReference type="PROSITE-ProRule" id="PRU00023"/>
    </source>
</evidence>
<dbReference type="SUPFAM" id="SSF48403">
    <property type="entry name" value="Ankyrin repeat"/>
    <property type="match status" value="1"/>
</dbReference>
<keyword evidence="3" id="KW-0175">Coiled coil</keyword>
<name>A0A6A4T2S0_SCOMX</name>
<dbReference type="PROSITE" id="PS50297">
    <property type="entry name" value="ANK_REP_REGION"/>
    <property type="match status" value="2"/>
</dbReference>
<feature type="repeat" description="ANK" evidence="4">
    <location>
        <begin position="56"/>
        <end position="88"/>
    </location>
</feature>
<feature type="repeat" description="ANK" evidence="4">
    <location>
        <begin position="89"/>
        <end position="110"/>
    </location>
</feature>
<evidence type="ECO:0000256" key="1">
    <source>
        <dbReference type="ARBA" id="ARBA00022737"/>
    </source>
</evidence>
<dbReference type="GO" id="GO:0098978">
    <property type="term" value="C:glutamatergic synapse"/>
    <property type="evidence" value="ECO:0007669"/>
    <property type="project" value="TreeGrafter"/>
</dbReference>
<dbReference type="Pfam" id="PF25408">
    <property type="entry name" value="AAA_lid_NAV1"/>
    <property type="match status" value="1"/>
</dbReference>
<feature type="compositionally biased region" description="Low complexity" evidence="5">
    <location>
        <begin position="767"/>
        <end position="826"/>
    </location>
</feature>
<keyword evidence="1" id="KW-0677">Repeat</keyword>
<dbReference type="Pfam" id="PF12796">
    <property type="entry name" value="Ank_2"/>
    <property type="match status" value="1"/>
</dbReference>
<feature type="compositionally biased region" description="Polar residues" evidence="5">
    <location>
        <begin position="725"/>
        <end position="746"/>
    </location>
</feature>
<dbReference type="Proteomes" id="UP000438429">
    <property type="component" value="Unassembled WGS sequence"/>
</dbReference>
<protein>
    <recommendedName>
        <fullName evidence="6">CortBP2/NAV1-like AAA+ ATPase lid domain-containing protein</fullName>
    </recommendedName>
</protein>
<dbReference type="Gene3D" id="1.25.40.20">
    <property type="entry name" value="Ankyrin repeat-containing domain"/>
    <property type="match status" value="2"/>
</dbReference>
<keyword evidence="2 4" id="KW-0040">ANK repeat</keyword>
<dbReference type="InterPro" id="IPR036770">
    <property type="entry name" value="Ankyrin_rpt-contain_sf"/>
</dbReference>
<organism evidence="7 8">
    <name type="scientific">Scophthalmus maximus</name>
    <name type="common">Turbot</name>
    <name type="synonym">Psetta maxima</name>
    <dbReference type="NCBI Taxonomy" id="52904"/>
    <lineage>
        <taxon>Eukaryota</taxon>
        <taxon>Metazoa</taxon>
        <taxon>Chordata</taxon>
        <taxon>Craniata</taxon>
        <taxon>Vertebrata</taxon>
        <taxon>Euteleostomi</taxon>
        <taxon>Actinopterygii</taxon>
        <taxon>Neopterygii</taxon>
        <taxon>Teleostei</taxon>
        <taxon>Neoteleostei</taxon>
        <taxon>Acanthomorphata</taxon>
        <taxon>Carangaria</taxon>
        <taxon>Pleuronectiformes</taxon>
        <taxon>Pleuronectoidei</taxon>
        <taxon>Scophthalmidae</taxon>
        <taxon>Scophthalmus</taxon>
    </lineage>
</organism>
<dbReference type="SMART" id="SM00248">
    <property type="entry name" value="ANK"/>
    <property type="match status" value="3"/>
</dbReference>
<evidence type="ECO:0000259" key="6">
    <source>
        <dbReference type="Pfam" id="PF25408"/>
    </source>
</evidence>
<proteinExistence type="predicted"/>
<dbReference type="PROSITE" id="PS50088">
    <property type="entry name" value="ANK_REPEAT"/>
    <property type="match status" value="2"/>
</dbReference>
<dbReference type="EMBL" id="VEVO01000006">
    <property type="protein sequence ID" value="KAF0040387.1"/>
    <property type="molecule type" value="Genomic_DNA"/>
</dbReference>
<dbReference type="PANTHER" id="PTHR24166:SF27">
    <property type="entry name" value="CORTACTIN-BINDING PROTEIN 2"/>
    <property type="match status" value="1"/>
</dbReference>
<evidence type="ECO:0000313" key="7">
    <source>
        <dbReference type="EMBL" id="KAF0040387.1"/>
    </source>
</evidence>